<comment type="caution">
    <text evidence="2">The sequence shown here is derived from an EMBL/GenBank/DDBJ whole genome shotgun (WGS) entry which is preliminary data.</text>
</comment>
<dbReference type="RefSeq" id="WP_078733610.1">
    <property type="nucleotide sequence ID" value="NZ_JAFHKI010000084.1"/>
</dbReference>
<feature type="chain" id="PRO_5040971305" evidence="1">
    <location>
        <begin position="24"/>
        <end position="124"/>
    </location>
</feature>
<dbReference type="Proteomes" id="UP001154860">
    <property type="component" value="Unassembled WGS sequence"/>
</dbReference>
<proteinExistence type="predicted"/>
<evidence type="ECO:0000256" key="1">
    <source>
        <dbReference type="SAM" id="SignalP"/>
    </source>
</evidence>
<evidence type="ECO:0000313" key="2">
    <source>
        <dbReference type="EMBL" id="MBN2977451.1"/>
    </source>
</evidence>
<gene>
    <name evidence="2" type="ORF">JWR99_16455</name>
</gene>
<evidence type="ECO:0000313" key="3">
    <source>
        <dbReference type="Proteomes" id="UP001154860"/>
    </source>
</evidence>
<keyword evidence="1" id="KW-0732">Signal</keyword>
<accession>A0A9X1C5U6</accession>
<dbReference type="EMBL" id="JAFHKJ010000070">
    <property type="protein sequence ID" value="MBN2977451.1"/>
    <property type="molecule type" value="Genomic_DNA"/>
</dbReference>
<organism evidence="2 3">
    <name type="scientific">Pseudomonas lactucae</name>
    <dbReference type="NCBI Taxonomy" id="2813360"/>
    <lineage>
        <taxon>Bacteria</taxon>
        <taxon>Pseudomonadati</taxon>
        <taxon>Pseudomonadota</taxon>
        <taxon>Gammaproteobacteria</taxon>
        <taxon>Pseudomonadales</taxon>
        <taxon>Pseudomonadaceae</taxon>
        <taxon>Pseudomonas</taxon>
    </lineage>
</organism>
<keyword evidence="3" id="KW-1185">Reference proteome</keyword>
<sequence>MNIQRFSVAAGLFVVLAGTCATAAGQGTIAFHGSIVEPGCLSNAHNGSVMELTGCPSVNRGGRIDVRNVTPVTSVKAVGNSSARAVLLTDSGSSGRYYDQRYQLVDSFGKPIRTGAYVVTLTSP</sequence>
<dbReference type="AlphaFoldDB" id="A0A9X1C5U6"/>
<reference evidence="2 3" key="2">
    <citation type="journal article" date="2023" name="Plant Pathol.">
        <title>Dismantling and reorganizing Pseudomonas marginalis sensu#lato.</title>
        <authorList>
            <person name="Sawada H."/>
            <person name="Fujikawa T."/>
            <person name="Satou M."/>
        </authorList>
    </citation>
    <scope>NUCLEOTIDE SEQUENCE [LARGE SCALE GENOMIC DNA]</scope>
    <source>
        <strain evidence="2 3">MAFF 301381</strain>
    </source>
</reference>
<feature type="signal peptide" evidence="1">
    <location>
        <begin position="1"/>
        <end position="23"/>
    </location>
</feature>
<name>A0A9X1C5U6_9PSED</name>
<protein>
    <submittedName>
        <fullName evidence="2">Type 1 fimbrial protein</fullName>
    </submittedName>
</protein>
<reference evidence="2 3" key="1">
    <citation type="journal article" date="2021" name="Int. J. Syst. Evol. Microbiol.">
        <title>Pseudomonas lactucae sp. nov., a pathogen causing bacterial rot of lettuce in Japan.</title>
        <authorList>
            <person name="Sawada H."/>
            <person name="Fujikawa T."/>
            <person name="Satou M."/>
        </authorList>
    </citation>
    <scope>NUCLEOTIDE SEQUENCE [LARGE SCALE GENOMIC DNA]</scope>
    <source>
        <strain evidence="2 3">MAFF 301381</strain>
    </source>
</reference>